<evidence type="ECO:0000256" key="3">
    <source>
        <dbReference type="ARBA" id="ARBA00023157"/>
    </source>
</evidence>
<keyword evidence="7" id="KW-1185">Reference proteome</keyword>
<dbReference type="SUPFAM" id="SSF64397">
    <property type="entry name" value="Hsp33 domain"/>
    <property type="match status" value="1"/>
</dbReference>
<dbReference type="CDD" id="cd00498">
    <property type="entry name" value="Hsp33"/>
    <property type="match status" value="1"/>
</dbReference>
<dbReference type="PANTHER" id="PTHR30111">
    <property type="entry name" value="33 KDA CHAPERONIN"/>
    <property type="match status" value="1"/>
</dbReference>
<accession>A0ABP3QRF4</accession>
<dbReference type="InterPro" id="IPR016154">
    <property type="entry name" value="Heat_shock_Hsp33_C"/>
</dbReference>
<dbReference type="Gene3D" id="3.55.30.10">
    <property type="entry name" value="Hsp33 domain"/>
    <property type="match status" value="1"/>
</dbReference>
<sequence>MIHEAEPGTRLAAGRGAPIFRLYAGTALDLPDPTQPSATPDFLQHDRPPVPDIVVPRGVQPFHLHNKPVRGRLVRLGPLADALLTRHDNHPAIARLLGETLALSAGLAAALKFRGSFSVQAKGDGPVSMLLADCTESGALRGYARVDGGRLGAMLDAAAPEAPGAGALLGGGYLAFSCDQGPDMERYQGIVSIEGGTLMEMADHYFQTSEQLRTHLQLACARTPHGWRAAALILERVAPEGGIVGPEVEAEEAEDAWHTALALAGTLTEEELLDDGLPGPELLRRLFHAEGLAVDRPRALAYGCRCSRARLAGVLSGFGGGDLDHMAQDDGAITMTCEFCNIDFRFERAEVRAAEGKGGGAHA</sequence>
<protein>
    <submittedName>
        <fullName evidence="6">Hsp33 family molecular chaperone</fullName>
    </submittedName>
</protein>
<dbReference type="InterPro" id="IPR016153">
    <property type="entry name" value="Heat_shock_Hsp33_N"/>
</dbReference>
<keyword evidence="5" id="KW-0676">Redox-active center</keyword>
<gene>
    <name evidence="6" type="ORF">GCM10009416_35690</name>
</gene>
<evidence type="ECO:0000313" key="6">
    <source>
        <dbReference type="EMBL" id="GAA0594168.1"/>
    </source>
</evidence>
<reference evidence="7" key="1">
    <citation type="journal article" date="2019" name="Int. J. Syst. Evol. Microbiol.">
        <title>The Global Catalogue of Microorganisms (GCM) 10K type strain sequencing project: providing services to taxonomists for standard genome sequencing and annotation.</title>
        <authorList>
            <consortium name="The Broad Institute Genomics Platform"/>
            <consortium name="The Broad Institute Genome Sequencing Center for Infectious Disease"/>
            <person name="Wu L."/>
            <person name="Ma J."/>
        </authorList>
    </citation>
    <scope>NUCLEOTIDE SEQUENCE [LARGE SCALE GENOMIC DNA]</scope>
    <source>
        <strain evidence="7">JCM 9933</strain>
    </source>
</reference>
<name>A0ABP3QRF4_9PROT</name>
<dbReference type="EMBL" id="BAAAFZ010000055">
    <property type="protein sequence ID" value="GAA0594168.1"/>
    <property type="molecule type" value="Genomic_DNA"/>
</dbReference>
<dbReference type="InterPro" id="IPR023212">
    <property type="entry name" value="Hsp33_helix_hairpin_bin_dom_sf"/>
</dbReference>
<evidence type="ECO:0000256" key="5">
    <source>
        <dbReference type="ARBA" id="ARBA00023284"/>
    </source>
</evidence>
<dbReference type="Gene3D" id="3.90.1280.10">
    <property type="entry name" value="HSP33 redox switch-like"/>
    <property type="match status" value="1"/>
</dbReference>
<dbReference type="Proteomes" id="UP001501588">
    <property type="component" value="Unassembled WGS sequence"/>
</dbReference>
<keyword evidence="3" id="KW-1015">Disulfide bond</keyword>
<keyword evidence="4" id="KW-0143">Chaperone</keyword>
<organism evidence="6 7">
    <name type="scientific">Craurococcus roseus</name>
    <dbReference type="NCBI Taxonomy" id="77585"/>
    <lineage>
        <taxon>Bacteria</taxon>
        <taxon>Pseudomonadati</taxon>
        <taxon>Pseudomonadota</taxon>
        <taxon>Alphaproteobacteria</taxon>
        <taxon>Acetobacterales</taxon>
        <taxon>Acetobacteraceae</taxon>
        <taxon>Craurococcus</taxon>
    </lineage>
</organism>
<keyword evidence="1" id="KW-0963">Cytoplasm</keyword>
<proteinExistence type="predicted"/>
<dbReference type="InterPro" id="IPR000397">
    <property type="entry name" value="Heat_shock_Hsp33"/>
</dbReference>
<dbReference type="Pfam" id="PF01430">
    <property type="entry name" value="HSP33"/>
    <property type="match status" value="1"/>
</dbReference>
<evidence type="ECO:0000313" key="7">
    <source>
        <dbReference type="Proteomes" id="UP001501588"/>
    </source>
</evidence>
<dbReference type="PANTHER" id="PTHR30111:SF1">
    <property type="entry name" value="33 KDA CHAPERONIN"/>
    <property type="match status" value="1"/>
</dbReference>
<comment type="caution">
    <text evidence="6">The sequence shown here is derived from an EMBL/GenBank/DDBJ whole genome shotgun (WGS) entry which is preliminary data.</text>
</comment>
<evidence type="ECO:0000256" key="4">
    <source>
        <dbReference type="ARBA" id="ARBA00023186"/>
    </source>
</evidence>
<dbReference type="Gene3D" id="1.10.287.480">
    <property type="entry name" value="helix hairpin bin"/>
    <property type="match status" value="1"/>
</dbReference>
<evidence type="ECO:0000256" key="2">
    <source>
        <dbReference type="ARBA" id="ARBA00022833"/>
    </source>
</evidence>
<dbReference type="SUPFAM" id="SSF118352">
    <property type="entry name" value="HSP33 redox switch-like"/>
    <property type="match status" value="1"/>
</dbReference>
<evidence type="ECO:0000256" key="1">
    <source>
        <dbReference type="ARBA" id="ARBA00022490"/>
    </source>
</evidence>
<keyword evidence="2" id="KW-0862">Zinc</keyword>